<gene>
    <name evidence="9" type="ORF">PRZ48_011278</name>
</gene>
<dbReference type="Gene3D" id="1.10.630.10">
    <property type="entry name" value="Cytochrome P450"/>
    <property type="match status" value="1"/>
</dbReference>
<evidence type="ECO:0000256" key="7">
    <source>
        <dbReference type="ARBA" id="ARBA00023033"/>
    </source>
</evidence>
<proteinExistence type="inferred from homology"/>
<keyword evidence="10" id="KW-1185">Reference proteome</keyword>
<keyword evidence="6 8" id="KW-0408">Iron</keyword>
<organism evidence="9 10">
    <name type="scientific">Zasmidium cellare</name>
    <name type="common">Wine cellar mold</name>
    <name type="synonym">Racodium cellare</name>
    <dbReference type="NCBI Taxonomy" id="395010"/>
    <lineage>
        <taxon>Eukaryota</taxon>
        <taxon>Fungi</taxon>
        <taxon>Dikarya</taxon>
        <taxon>Ascomycota</taxon>
        <taxon>Pezizomycotina</taxon>
        <taxon>Dothideomycetes</taxon>
        <taxon>Dothideomycetidae</taxon>
        <taxon>Mycosphaerellales</taxon>
        <taxon>Mycosphaerellaceae</taxon>
        <taxon>Zasmidium</taxon>
    </lineage>
</organism>
<accession>A0ABR0EAX1</accession>
<evidence type="ECO:0000313" key="9">
    <source>
        <dbReference type="EMBL" id="KAK4498619.1"/>
    </source>
</evidence>
<evidence type="ECO:0000256" key="6">
    <source>
        <dbReference type="ARBA" id="ARBA00023004"/>
    </source>
</evidence>
<dbReference type="SUPFAM" id="SSF48264">
    <property type="entry name" value="Cytochrome P450"/>
    <property type="match status" value="1"/>
</dbReference>
<dbReference type="InterPro" id="IPR002401">
    <property type="entry name" value="Cyt_P450_E_grp-I"/>
</dbReference>
<comment type="caution">
    <text evidence="9">The sequence shown here is derived from an EMBL/GenBank/DDBJ whole genome shotgun (WGS) entry which is preliminary data.</text>
</comment>
<dbReference type="PROSITE" id="PS00086">
    <property type="entry name" value="CYTOCHROME_P450"/>
    <property type="match status" value="1"/>
</dbReference>
<comment type="similarity">
    <text evidence="2 8">Belongs to the cytochrome P450 family.</text>
</comment>
<dbReference type="Proteomes" id="UP001305779">
    <property type="component" value="Unassembled WGS sequence"/>
</dbReference>
<keyword evidence="4 8" id="KW-0479">Metal-binding</keyword>
<evidence type="ECO:0000256" key="5">
    <source>
        <dbReference type="ARBA" id="ARBA00023002"/>
    </source>
</evidence>
<evidence type="ECO:0008006" key="11">
    <source>
        <dbReference type="Google" id="ProtNLM"/>
    </source>
</evidence>
<keyword evidence="3 8" id="KW-0349">Heme</keyword>
<dbReference type="InterPro" id="IPR036396">
    <property type="entry name" value="Cyt_P450_sf"/>
</dbReference>
<evidence type="ECO:0000256" key="2">
    <source>
        <dbReference type="ARBA" id="ARBA00010617"/>
    </source>
</evidence>
<dbReference type="PRINTS" id="PR00385">
    <property type="entry name" value="P450"/>
</dbReference>
<dbReference type="InterPro" id="IPR017972">
    <property type="entry name" value="Cyt_P450_CS"/>
</dbReference>
<evidence type="ECO:0000256" key="3">
    <source>
        <dbReference type="ARBA" id="ARBA00022617"/>
    </source>
</evidence>
<evidence type="ECO:0000256" key="1">
    <source>
        <dbReference type="ARBA" id="ARBA00001971"/>
    </source>
</evidence>
<evidence type="ECO:0000256" key="8">
    <source>
        <dbReference type="RuleBase" id="RU000461"/>
    </source>
</evidence>
<dbReference type="EMBL" id="JAXOVC010000008">
    <property type="protein sequence ID" value="KAK4498619.1"/>
    <property type="molecule type" value="Genomic_DNA"/>
</dbReference>
<dbReference type="PANTHER" id="PTHR24287:SF1">
    <property type="entry name" value="P450, PUTATIVE (EUROFUNG)-RELATED"/>
    <property type="match status" value="1"/>
</dbReference>
<keyword evidence="7 8" id="KW-0503">Monooxygenase</keyword>
<dbReference type="CDD" id="cd11063">
    <property type="entry name" value="CYP52"/>
    <property type="match status" value="1"/>
</dbReference>
<reference evidence="9 10" key="1">
    <citation type="journal article" date="2023" name="G3 (Bethesda)">
        <title>A chromosome-level genome assembly of Zasmidium syzygii isolated from banana leaves.</title>
        <authorList>
            <person name="van Westerhoven A.C."/>
            <person name="Mehrabi R."/>
            <person name="Talebi R."/>
            <person name="Steentjes M.B.F."/>
            <person name="Corcolon B."/>
            <person name="Chong P.A."/>
            <person name="Kema G.H.J."/>
            <person name="Seidl M.F."/>
        </authorList>
    </citation>
    <scope>NUCLEOTIDE SEQUENCE [LARGE SCALE GENOMIC DNA]</scope>
    <source>
        <strain evidence="9 10">P124</strain>
    </source>
</reference>
<dbReference type="Pfam" id="PF00067">
    <property type="entry name" value="p450"/>
    <property type="match status" value="1"/>
</dbReference>
<keyword evidence="5 8" id="KW-0560">Oxidoreductase</keyword>
<evidence type="ECO:0000313" key="10">
    <source>
        <dbReference type="Proteomes" id="UP001305779"/>
    </source>
</evidence>
<dbReference type="InterPro" id="IPR001128">
    <property type="entry name" value="Cyt_P450"/>
</dbReference>
<name>A0ABR0EAX1_ZASCE</name>
<sequence length="504" mass="56709">MDSIDVAIHLLAWTSVLYFAFRTRGTVGTSNPPRLPQWTRLGLRTLYESYSHLLAGSYLWLVWSRIKKFGNTFTFYQLGVQQVLTIDPENIKAILSTQFHELGLGKGRVEHFEPFIGHGIFTADGEAWQKSRHLVRPCFKSAGLEDMVRLEHHLTNLVKALPSDGEAEVDLQTLFLRLTIDVTSEFLFGQSTALLNSENTQQGDTFAAAFRRSKEAMVHHFALGWLSKLLPYSKQEIDDKKAMRDFVAPFVKQAIESNGAGTASRLDGVSASAYTFALKLAETTTDFDAISGNLLNILLTGRDTTGSLLSSMFLVLSRNPSIYDKLKSEVSEMTLGSCRPPTLEQLRSMPYLKACIDECLRLYPPVPRNSRTALRHTTLPRGGPPDGTQPLYLSKGTHVGYQVFSMHRRKDIFGADAEDFVPERWIDRKLRRGWGFLPFNGGPRICLGQQFTTNQASYVTVRLLQHFKSLRAADDIPWTEDLGLSCSLKHGVHVLVRMKSEHHM</sequence>
<evidence type="ECO:0000256" key="4">
    <source>
        <dbReference type="ARBA" id="ARBA00022723"/>
    </source>
</evidence>
<comment type="cofactor">
    <cofactor evidence="1">
        <name>heme</name>
        <dbReference type="ChEBI" id="CHEBI:30413"/>
    </cofactor>
</comment>
<dbReference type="PRINTS" id="PR00463">
    <property type="entry name" value="EP450I"/>
</dbReference>
<protein>
    <recommendedName>
        <fullName evidence="11">Cytochrome P450</fullName>
    </recommendedName>
</protein>
<dbReference type="PANTHER" id="PTHR24287">
    <property type="entry name" value="P450, PUTATIVE (EUROFUNG)-RELATED"/>
    <property type="match status" value="1"/>
</dbReference>
<dbReference type="InterPro" id="IPR047146">
    <property type="entry name" value="Cyt_P450_E_CYP52_fungi"/>
</dbReference>